<organism evidence="1 2">
    <name type="scientific">Dendrolimus kikuchii</name>
    <dbReference type="NCBI Taxonomy" id="765133"/>
    <lineage>
        <taxon>Eukaryota</taxon>
        <taxon>Metazoa</taxon>
        <taxon>Ecdysozoa</taxon>
        <taxon>Arthropoda</taxon>
        <taxon>Hexapoda</taxon>
        <taxon>Insecta</taxon>
        <taxon>Pterygota</taxon>
        <taxon>Neoptera</taxon>
        <taxon>Endopterygota</taxon>
        <taxon>Lepidoptera</taxon>
        <taxon>Glossata</taxon>
        <taxon>Ditrysia</taxon>
        <taxon>Bombycoidea</taxon>
        <taxon>Lasiocampidae</taxon>
        <taxon>Dendrolimus</taxon>
    </lineage>
</organism>
<accession>A0ACC1DIG5</accession>
<proteinExistence type="predicted"/>
<name>A0ACC1DIG5_9NEOP</name>
<protein>
    <submittedName>
        <fullName evidence="1">Uncharacterized protein</fullName>
    </submittedName>
</protein>
<evidence type="ECO:0000313" key="2">
    <source>
        <dbReference type="Proteomes" id="UP000824533"/>
    </source>
</evidence>
<evidence type="ECO:0000313" key="1">
    <source>
        <dbReference type="EMBL" id="KAJ0183764.1"/>
    </source>
</evidence>
<keyword evidence="2" id="KW-1185">Reference proteome</keyword>
<dbReference type="EMBL" id="CM034387">
    <property type="protein sequence ID" value="KAJ0183764.1"/>
    <property type="molecule type" value="Genomic_DNA"/>
</dbReference>
<sequence>MSFKKTMRGLPHERLSAKGLFHQDLSSLTPCQRECITRIKAMLDMFVCEILHTAKRKFILLEAAKHFTRPVEELDQEIRKRLNLPPEGPYTKEDRPPYQFHDFELELDLKNIIAKHYPPEAWKIVSPPIKTPDTVSSSFLSLITSNTTLPTPEPVPIPEPTLSETFLALVSTTVDKAIYAHVDDRTLSYDTAYVELTKAVEAAMEIPVIEIREEIAQLFYNAYQMFELDIMEKERMAAEIAWEKRMRKKMKRTLRRQKNFKGYETPPTPKSEISSHESYRKPPPKPCTCHPSFYFNRYPKDRFGIYMPRETGFTANNVTTTPAISMESIEDESDDVKSTKSAKSVVNKKTEDAK</sequence>
<gene>
    <name evidence="1" type="ORF">K1T71_000187</name>
</gene>
<comment type="caution">
    <text evidence="1">The sequence shown here is derived from an EMBL/GenBank/DDBJ whole genome shotgun (WGS) entry which is preliminary data.</text>
</comment>
<reference evidence="1 2" key="1">
    <citation type="journal article" date="2021" name="Front. Genet.">
        <title>Chromosome-Level Genome Assembly Reveals Significant Gene Expansion in the Toll and IMD Signaling Pathways of Dendrolimus kikuchii.</title>
        <authorList>
            <person name="Zhou J."/>
            <person name="Wu P."/>
            <person name="Xiong Z."/>
            <person name="Liu N."/>
            <person name="Zhao N."/>
            <person name="Ji M."/>
            <person name="Qiu Y."/>
            <person name="Yang B."/>
        </authorList>
    </citation>
    <scope>NUCLEOTIDE SEQUENCE [LARGE SCALE GENOMIC DNA]</scope>
    <source>
        <strain evidence="1">Ann1</strain>
    </source>
</reference>
<dbReference type="Proteomes" id="UP000824533">
    <property type="component" value="Linkage Group LG01"/>
</dbReference>